<dbReference type="GO" id="GO:0003677">
    <property type="term" value="F:DNA binding"/>
    <property type="evidence" value="ECO:0007669"/>
    <property type="project" value="InterPro"/>
</dbReference>
<gene>
    <name evidence="2" type="ORF">Aglo03_03680</name>
</gene>
<sequence length="160" mass="17366">MDERVTEPDDVGQDSVRQRLAAWQARADQLAADTEAMSSQFEQLRVTKTDPAGMAEVVVDSGGALVGLTLTREIERAAPSVVASTIMSTIQAAKAELAERAQGILAETLGTESPVARAVAAQVSERMGVVRSADEQHDRPRRRTDEDEDNEMRVFGRVDD</sequence>
<name>A0A9W6V5M3_9PSEU</name>
<dbReference type="Pfam" id="PF02575">
    <property type="entry name" value="YbaB_DNA_bd"/>
    <property type="match status" value="1"/>
</dbReference>
<feature type="region of interest" description="Disordered" evidence="1">
    <location>
        <begin position="127"/>
        <end position="160"/>
    </location>
</feature>
<protein>
    <recommendedName>
        <fullName evidence="4">YbaB/EbfC DNA-binding family protein</fullName>
    </recommendedName>
</protein>
<evidence type="ECO:0000256" key="1">
    <source>
        <dbReference type="SAM" id="MobiDB-lite"/>
    </source>
</evidence>
<keyword evidence="3" id="KW-1185">Reference proteome</keyword>
<reference evidence="2" key="1">
    <citation type="submission" date="2023-02" db="EMBL/GenBank/DDBJ databases">
        <title>Actinokineospora globicatena NBRC 15670.</title>
        <authorList>
            <person name="Ichikawa N."/>
            <person name="Sato H."/>
            <person name="Tonouchi N."/>
        </authorList>
    </citation>
    <scope>NUCLEOTIDE SEQUENCE</scope>
    <source>
        <strain evidence="2">NBRC 15670</strain>
    </source>
</reference>
<evidence type="ECO:0008006" key="4">
    <source>
        <dbReference type="Google" id="ProtNLM"/>
    </source>
</evidence>
<dbReference type="RefSeq" id="WP_285606910.1">
    <property type="nucleotide sequence ID" value="NZ_BSSD01000001.1"/>
</dbReference>
<accession>A0A9W6V5M3</accession>
<comment type="caution">
    <text evidence="2">The sequence shown here is derived from an EMBL/GenBank/DDBJ whole genome shotgun (WGS) entry which is preliminary data.</text>
</comment>
<dbReference type="Proteomes" id="UP001165042">
    <property type="component" value="Unassembled WGS sequence"/>
</dbReference>
<dbReference type="InterPro" id="IPR036894">
    <property type="entry name" value="YbaB-like_sf"/>
</dbReference>
<dbReference type="Gene3D" id="3.30.1310.10">
    <property type="entry name" value="Nucleoid-associated protein YbaB-like domain"/>
    <property type="match status" value="1"/>
</dbReference>
<dbReference type="InterPro" id="IPR004401">
    <property type="entry name" value="YbaB/EbfC"/>
</dbReference>
<evidence type="ECO:0000313" key="2">
    <source>
        <dbReference type="EMBL" id="GLW89552.1"/>
    </source>
</evidence>
<dbReference type="AlphaFoldDB" id="A0A9W6V5M3"/>
<dbReference type="EMBL" id="BSSD01000001">
    <property type="protein sequence ID" value="GLW89552.1"/>
    <property type="molecule type" value="Genomic_DNA"/>
</dbReference>
<organism evidence="2 3">
    <name type="scientific">Actinokineospora globicatena</name>
    <dbReference type="NCBI Taxonomy" id="103729"/>
    <lineage>
        <taxon>Bacteria</taxon>
        <taxon>Bacillati</taxon>
        <taxon>Actinomycetota</taxon>
        <taxon>Actinomycetes</taxon>
        <taxon>Pseudonocardiales</taxon>
        <taxon>Pseudonocardiaceae</taxon>
        <taxon>Actinokineospora</taxon>
    </lineage>
</organism>
<evidence type="ECO:0000313" key="3">
    <source>
        <dbReference type="Proteomes" id="UP001165042"/>
    </source>
</evidence>
<proteinExistence type="predicted"/>
<feature type="compositionally biased region" description="Basic and acidic residues" evidence="1">
    <location>
        <begin position="151"/>
        <end position="160"/>
    </location>
</feature>
<dbReference type="SUPFAM" id="SSF82607">
    <property type="entry name" value="YbaB-like"/>
    <property type="match status" value="1"/>
</dbReference>